<gene>
    <name evidence="2" type="ORF">FM125_02530</name>
</gene>
<feature type="transmembrane region" description="Helical" evidence="1">
    <location>
        <begin position="77"/>
        <end position="97"/>
    </location>
</feature>
<organism evidence="2 3">
    <name type="scientific">Micrococcus lylae</name>
    <dbReference type="NCBI Taxonomy" id="1273"/>
    <lineage>
        <taxon>Bacteria</taxon>
        <taxon>Bacillati</taxon>
        <taxon>Actinomycetota</taxon>
        <taxon>Actinomycetes</taxon>
        <taxon>Micrococcales</taxon>
        <taxon>Micrococcaceae</taxon>
        <taxon>Micrococcus</taxon>
    </lineage>
</organism>
<accession>A0A1R4II77</accession>
<keyword evidence="1" id="KW-0812">Transmembrane</keyword>
<dbReference type="RefSeq" id="WP_070637962.1">
    <property type="nucleotide sequence ID" value="NZ_FUKP01000015.1"/>
</dbReference>
<evidence type="ECO:0000313" key="2">
    <source>
        <dbReference type="EMBL" id="SJN19334.1"/>
    </source>
</evidence>
<reference evidence="2 3" key="1">
    <citation type="submission" date="2017-02" db="EMBL/GenBank/DDBJ databases">
        <authorList>
            <person name="Peterson S.W."/>
        </authorList>
    </citation>
    <scope>NUCLEOTIDE SEQUENCE [LARGE SCALE GENOMIC DNA]</scope>
    <source>
        <strain evidence="2 3">2B3F</strain>
    </source>
</reference>
<proteinExistence type="predicted"/>
<dbReference type="AlphaFoldDB" id="A0A1R4II77"/>
<keyword evidence="1" id="KW-1133">Transmembrane helix</keyword>
<dbReference type="Proteomes" id="UP000196230">
    <property type="component" value="Unassembled WGS sequence"/>
</dbReference>
<dbReference type="EMBL" id="FUKP01000015">
    <property type="protein sequence ID" value="SJN19334.1"/>
    <property type="molecule type" value="Genomic_DNA"/>
</dbReference>
<evidence type="ECO:0000313" key="3">
    <source>
        <dbReference type="Proteomes" id="UP000196230"/>
    </source>
</evidence>
<protein>
    <submittedName>
        <fullName evidence="2">Uncharacterized protein</fullName>
    </submittedName>
</protein>
<keyword evidence="1" id="KW-0472">Membrane</keyword>
<name>A0A1R4II77_9MICC</name>
<evidence type="ECO:0000256" key="1">
    <source>
        <dbReference type="SAM" id="Phobius"/>
    </source>
</evidence>
<feature type="transmembrane region" description="Helical" evidence="1">
    <location>
        <begin position="16"/>
        <end position="35"/>
    </location>
</feature>
<sequence>MVLVYGYRTVYTWEPWALYAGALLLLVAGIGLFVWGRRRAAEERESIRAAEAAAGPGADRRRTLERDDWRRLRRWELVRTAGIVAACGFLLLGFLGLHTRDEAHVNLRDNLKARYGAALIVADEVEAVDGGYLVELHWRRPEGRPDLAPDVYDAIVVPDVLVTVEDRRVPTVTQIPPEVLAEYPELSG</sequence>